<dbReference type="InterPro" id="IPR001320">
    <property type="entry name" value="Iontro_rcpt_C"/>
</dbReference>
<dbReference type="STRING" id="926561.GCA_000379025_00807"/>
<accession>A0A4R8H5G1</accession>
<reference evidence="4 5" key="1">
    <citation type="submission" date="2019-03" db="EMBL/GenBank/DDBJ databases">
        <title>Subsurface microbial communities from deep shales in Ohio and West Virginia, USA.</title>
        <authorList>
            <person name="Wrighton K."/>
        </authorList>
    </citation>
    <scope>NUCLEOTIDE SEQUENCE [LARGE SCALE GENOMIC DNA]</scope>
    <source>
        <strain evidence="4 5">MSL 6dP</strain>
    </source>
</reference>
<dbReference type="Proteomes" id="UP000295832">
    <property type="component" value="Unassembled WGS sequence"/>
</dbReference>
<dbReference type="PANTHER" id="PTHR35936:SF17">
    <property type="entry name" value="ARGININE-BINDING EXTRACELLULAR PROTEIN ARTP"/>
    <property type="match status" value="1"/>
</dbReference>
<evidence type="ECO:0000256" key="1">
    <source>
        <dbReference type="ARBA" id="ARBA00022729"/>
    </source>
</evidence>
<dbReference type="PROSITE" id="PS51257">
    <property type="entry name" value="PROKAR_LIPOPROTEIN"/>
    <property type="match status" value="1"/>
</dbReference>
<feature type="domain" description="Ionotropic glutamate receptor C-terminal" evidence="3">
    <location>
        <begin position="41"/>
        <end position="257"/>
    </location>
</feature>
<dbReference type="GO" id="GO:0016020">
    <property type="term" value="C:membrane"/>
    <property type="evidence" value="ECO:0007669"/>
    <property type="project" value="InterPro"/>
</dbReference>
<dbReference type="RefSeq" id="WP_134115588.1">
    <property type="nucleotide sequence ID" value="NZ_SOEG01000006.1"/>
</dbReference>
<dbReference type="CDD" id="cd13624">
    <property type="entry name" value="PBP2_Arg_Lys_His"/>
    <property type="match status" value="1"/>
</dbReference>
<dbReference type="EMBL" id="SOEG01000006">
    <property type="protein sequence ID" value="TDX52449.1"/>
    <property type="molecule type" value="Genomic_DNA"/>
</dbReference>
<sequence>MKKITNNLVLTLLSLLMMLLIVGCSNSTQLGTLEKIKEEGKLVVGTEASYRPFEYHNAKDEIVGFDIDIAKALSKELGVELEIKDIAFDGLIPSLKTKKFDLVIAAMTITESRKKSVDFSTPYFNAGQVIAVLDSEDQIQNVEDLVGKTVGVQLGTTGDLKVSEIDGLEIKRYEKIPQAFIDLKNGRIDAIVNDLPVTATFVKKVEGVKIVGTPFTEENYGMAIRKDDNELEKRLNEALSNIKEKGIYDKIYAKWFK</sequence>
<keyword evidence="1" id="KW-0732">Signal</keyword>
<name>A0A4R8H5G1_9FIRM</name>
<evidence type="ECO:0000259" key="2">
    <source>
        <dbReference type="SMART" id="SM00062"/>
    </source>
</evidence>
<proteinExistence type="predicted"/>
<dbReference type="InterPro" id="IPR001638">
    <property type="entry name" value="Solute-binding_3/MltF_N"/>
</dbReference>
<dbReference type="Pfam" id="PF00497">
    <property type="entry name" value="SBP_bac_3"/>
    <property type="match status" value="1"/>
</dbReference>
<gene>
    <name evidence="4" type="ORF">C7959_10612</name>
</gene>
<evidence type="ECO:0000313" key="5">
    <source>
        <dbReference type="Proteomes" id="UP000295832"/>
    </source>
</evidence>
<organism evidence="4 5">
    <name type="scientific">Orenia marismortui</name>
    <dbReference type="NCBI Taxonomy" id="46469"/>
    <lineage>
        <taxon>Bacteria</taxon>
        <taxon>Bacillati</taxon>
        <taxon>Bacillota</taxon>
        <taxon>Clostridia</taxon>
        <taxon>Halanaerobiales</taxon>
        <taxon>Halobacteroidaceae</taxon>
        <taxon>Orenia</taxon>
    </lineage>
</organism>
<dbReference type="Gene3D" id="3.40.190.10">
    <property type="entry name" value="Periplasmic binding protein-like II"/>
    <property type="match status" value="2"/>
</dbReference>
<protein>
    <submittedName>
        <fullName evidence="4">Amino acid ABC transporter substrate-binding protein (PAAT family)</fullName>
    </submittedName>
</protein>
<evidence type="ECO:0000259" key="3">
    <source>
        <dbReference type="SMART" id="SM00079"/>
    </source>
</evidence>
<dbReference type="SMART" id="SM00062">
    <property type="entry name" value="PBPb"/>
    <property type="match status" value="1"/>
</dbReference>
<dbReference type="AlphaFoldDB" id="A0A4R8H5G1"/>
<dbReference type="GO" id="GO:0015276">
    <property type="term" value="F:ligand-gated monoatomic ion channel activity"/>
    <property type="evidence" value="ECO:0007669"/>
    <property type="project" value="InterPro"/>
</dbReference>
<dbReference type="PANTHER" id="PTHR35936">
    <property type="entry name" value="MEMBRANE-BOUND LYTIC MUREIN TRANSGLYCOSYLASE F"/>
    <property type="match status" value="1"/>
</dbReference>
<dbReference type="SMART" id="SM00079">
    <property type="entry name" value="PBPe"/>
    <property type="match status" value="1"/>
</dbReference>
<keyword evidence="5" id="KW-1185">Reference proteome</keyword>
<feature type="domain" description="Solute-binding protein family 3/N-terminal" evidence="2">
    <location>
        <begin position="41"/>
        <end position="257"/>
    </location>
</feature>
<dbReference type="SUPFAM" id="SSF53850">
    <property type="entry name" value="Periplasmic binding protein-like II"/>
    <property type="match status" value="1"/>
</dbReference>
<comment type="caution">
    <text evidence="4">The sequence shown here is derived from an EMBL/GenBank/DDBJ whole genome shotgun (WGS) entry which is preliminary data.</text>
</comment>
<evidence type="ECO:0000313" key="4">
    <source>
        <dbReference type="EMBL" id="TDX52449.1"/>
    </source>
</evidence>